<sequence>MISDIDAFFAYPWGRVAFDKCMSSIKSRDAVALTQSTLAVKGFVLAVMVEAVPTLVESGVGCGSEFENEGEKDVEEEGDEDLDRESSLPKLRITPGHARNLNESKNVEVQSIIDNGNETQYEEDWSDDEVDPQVQKLVKLVNDGHLFSKDMFMGGLSKAEIVRLKKEKGEQKMKQKAAKTVVDVIGEDYVAEGNTSTLQDDDLIVANLLAKKLESRFLDVLDNMKQTREKVEDMCFEMREMKNHLLAAVEVRMKAFEASVVEKMECAIRRAVGEGNVIITSDTRKRDGGCFVNPPAMNKEVVSKFACTSTVGGLECCGEPNPSLSSICSPTNPQQTR</sequence>
<proteinExistence type="predicted"/>
<dbReference type="Proteomes" id="UP000029120">
    <property type="component" value="Unassembled WGS sequence"/>
</dbReference>
<evidence type="ECO:0008006" key="4">
    <source>
        <dbReference type="Google" id="ProtNLM"/>
    </source>
</evidence>
<evidence type="ECO:0000313" key="3">
    <source>
        <dbReference type="Proteomes" id="UP000029120"/>
    </source>
</evidence>
<evidence type="ECO:0000313" key="2">
    <source>
        <dbReference type="EMBL" id="KFK22208.1"/>
    </source>
</evidence>
<protein>
    <recommendedName>
        <fullName evidence="4">DUF1985 domain-containing protein</fullName>
    </recommendedName>
</protein>
<organism evidence="2 3">
    <name type="scientific">Arabis alpina</name>
    <name type="common">Alpine rock-cress</name>
    <dbReference type="NCBI Taxonomy" id="50452"/>
    <lineage>
        <taxon>Eukaryota</taxon>
        <taxon>Viridiplantae</taxon>
        <taxon>Streptophyta</taxon>
        <taxon>Embryophyta</taxon>
        <taxon>Tracheophyta</taxon>
        <taxon>Spermatophyta</taxon>
        <taxon>Magnoliopsida</taxon>
        <taxon>eudicotyledons</taxon>
        <taxon>Gunneridae</taxon>
        <taxon>Pentapetalae</taxon>
        <taxon>rosids</taxon>
        <taxon>malvids</taxon>
        <taxon>Brassicales</taxon>
        <taxon>Brassicaceae</taxon>
        <taxon>Arabideae</taxon>
        <taxon>Arabis</taxon>
    </lineage>
</organism>
<keyword evidence="3" id="KW-1185">Reference proteome</keyword>
<reference evidence="3" key="1">
    <citation type="journal article" date="2015" name="Nat. Plants">
        <title>Genome expansion of Arabis alpina linked with retrotransposition and reduced symmetric DNA methylation.</title>
        <authorList>
            <person name="Willing E.M."/>
            <person name="Rawat V."/>
            <person name="Mandakova T."/>
            <person name="Maumus F."/>
            <person name="James G.V."/>
            <person name="Nordstroem K.J."/>
            <person name="Becker C."/>
            <person name="Warthmann N."/>
            <person name="Chica C."/>
            <person name="Szarzynska B."/>
            <person name="Zytnicki M."/>
            <person name="Albani M.C."/>
            <person name="Kiefer C."/>
            <person name="Bergonzi S."/>
            <person name="Castaings L."/>
            <person name="Mateos J.L."/>
            <person name="Berns M.C."/>
            <person name="Bujdoso N."/>
            <person name="Piofczyk T."/>
            <person name="de Lorenzo L."/>
            <person name="Barrero-Sicilia C."/>
            <person name="Mateos I."/>
            <person name="Piednoel M."/>
            <person name="Hagmann J."/>
            <person name="Chen-Min-Tao R."/>
            <person name="Iglesias-Fernandez R."/>
            <person name="Schuster S.C."/>
            <person name="Alonso-Blanco C."/>
            <person name="Roudier F."/>
            <person name="Carbonero P."/>
            <person name="Paz-Ares J."/>
            <person name="Davis S.J."/>
            <person name="Pecinka A."/>
            <person name="Quesneville H."/>
            <person name="Colot V."/>
            <person name="Lysak M.A."/>
            <person name="Weigel D."/>
            <person name="Coupland G."/>
            <person name="Schneeberger K."/>
        </authorList>
    </citation>
    <scope>NUCLEOTIDE SEQUENCE [LARGE SCALE GENOMIC DNA]</scope>
    <source>
        <strain evidence="3">cv. Pajares</strain>
    </source>
</reference>
<accession>A0A087FX56</accession>
<gene>
    <name evidence="2" type="ORF">AALP_AAs50665U000400</name>
</gene>
<name>A0A087FX56_ARAAL</name>
<evidence type="ECO:0000256" key="1">
    <source>
        <dbReference type="SAM" id="MobiDB-lite"/>
    </source>
</evidence>
<dbReference type="EMBL" id="KL991279">
    <property type="protein sequence ID" value="KFK22208.1"/>
    <property type="molecule type" value="Genomic_DNA"/>
</dbReference>
<feature type="region of interest" description="Disordered" evidence="1">
    <location>
        <begin position="60"/>
        <end position="99"/>
    </location>
</feature>
<dbReference type="AlphaFoldDB" id="A0A087FX56"/>
<dbReference type="Gramene" id="KFK22208">
    <property type="protein sequence ID" value="KFK22208"/>
    <property type="gene ID" value="AALP_AAs50665U000400"/>
</dbReference>
<feature type="compositionally biased region" description="Acidic residues" evidence="1">
    <location>
        <begin position="66"/>
        <end position="83"/>
    </location>
</feature>